<comment type="caution">
    <text evidence="2">The sequence shown here is derived from an EMBL/GenBank/DDBJ whole genome shotgun (WGS) entry which is preliminary data.</text>
</comment>
<protein>
    <submittedName>
        <fullName evidence="2">Uncharacterized protein</fullName>
    </submittedName>
</protein>
<dbReference type="OrthoDB" id="8859199at2"/>
<accession>A0A1B8PGH0</accession>
<gene>
    <name evidence="2" type="ORF">A9Z62_08050</name>
</gene>
<reference evidence="2 3" key="1">
    <citation type="submission" date="2016-06" db="EMBL/GenBank/DDBJ databases">
        <title>Draft genome of Haemophilus haemolyticus CCUG 24149.</title>
        <authorList>
            <person name="Engstrom-Jakobsson H."/>
            <person name="Salva-Serra F."/>
            <person name="Thorell K."/>
            <person name="Gonzales-Siles L."/>
            <person name="Karlsson R."/>
            <person name="Boulund F."/>
            <person name="Engstrand L."/>
            <person name="Kristiansson E."/>
            <person name="Moore E."/>
        </authorList>
    </citation>
    <scope>NUCLEOTIDE SEQUENCE [LARGE SCALE GENOMIC DNA]</scope>
    <source>
        <strain evidence="2 3">CCUG 24149</strain>
    </source>
</reference>
<evidence type="ECO:0000256" key="1">
    <source>
        <dbReference type="SAM" id="Phobius"/>
    </source>
</evidence>
<dbReference type="EMBL" id="LZDL01000007">
    <property type="protein sequence ID" value="OBX47899.1"/>
    <property type="molecule type" value="Genomic_DNA"/>
</dbReference>
<keyword evidence="1" id="KW-0812">Transmembrane</keyword>
<keyword evidence="1" id="KW-0472">Membrane</keyword>
<proteinExistence type="predicted"/>
<evidence type="ECO:0000313" key="3">
    <source>
        <dbReference type="Proteomes" id="UP000092611"/>
    </source>
</evidence>
<feature type="transmembrane region" description="Helical" evidence="1">
    <location>
        <begin position="20"/>
        <end position="42"/>
    </location>
</feature>
<organism evidence="2 3">
    <name type="scientific">Haemophilus haemolyticus</name>
    <dbReference type="NCBI Taxonomy" id="726"/>
    <lineage>
        <taxon>Bacteria</taxon>
        <taxon>Pseudomonadati</taxon>
        <taxon>Pseudomonadota</taxon>
        <taxon>Gammaproteobacteria</taxon>
        <taxon>Pasteurellales</taxon>
        <taxon>Pasteurellaceae</taxon>
        <taxon>Haemophilus</taxon>
    </lineage>
</organism>
<evidence type="ECO:0000313" key="2">
    <source>
        <dbReference type="EMBL" id="OBX47899.1"/>
    </source>
</evidence>
<name>A0A1B8PGH0_HAEHA</name>
<keyword evidence="1" id="KW-1133">Transmembrane helix</keyword>
<dbReference type="Proteomes" id="UP000092611">
    <property type="component" value="Unassembled WGS sequence"/>
</dbReference>
<sequence>MFLENNENNNQEAKVNNILIWILAFSPIIGEFLRGFIVGMIYGGSSFAIEAIDDGNLWFIPLALNIALGIADEVLLEKNGVDTSKFKMWTVFIPVYLFQRAKILNHNYAYFITWCVTFILMFIL</sequence>
<dbReference type="RefSeq" id="WP_065246077.1">
    <property type="nucleotide sequence ID" value="NZ_LZDL01000007.1"/>
</dbReference>
<feature type="transmembrane region" description="Helical" evidence="1">
    <location>
        <begin position="107"/>
        <end position="123"/>
    </location>
</feature>
<dbReference type="AlphaFoldDB" id="A0A1B8PGH0"/>